<dbReference type="InterPro" id="IPR017896">
    <property type="entry name" value="4Fe4S_Fe-S-bd"/>
</dbReference>
<evidence type="ECO:0000256" key="2">
    <source>
        <dbReference type="ARBA" id="ARBA00022723"/>
    </source>
</evidence>
<name>A0A7C4U757_UNCW3</name>
<protein>
    <submittedName>
        <fullName evidence="7">Heterodisulfide reductase</fullName>
    </submittedName>
</protein>
<evidence type="ECO:0000256" key="5">
    <source>
        <dbReference type="ARBA" id="ARBA00023014"/>
    </source>
</evidence>
<evidence type="ECO:0000313" key="7">
    <source>
        <dbReference type="EMBL" id="HGW91793.1"/>
    </source>
</evidence>
<feature type="domain" description="4Fe-4S ferredoxin-type" evidence="6">
    <location>
        <begin position="17"/>
        <end position="50"/>
    </location>
</feature>
<dbReference type="InterPro" id="IPR017900">
    <property type="entry name" value="4Fe4S_Fe_S_CS"/>
</dbReference>
<dbReference type="GO" id="GO:0051539">
    <property type="term" value="F:4 iron, 4 sulfur cluster binding"/>
    <property type="evidence" value="ECO:0007669"/>
    <property type="project" value="UniProtKB-KW"/>
</dbReference>
<reference evidence="7" key="1">
    <citation type="journal article" date="2020" name="mSystems">
        <title>Genome- and Community-Level Interaction Insights into Carbon Utilization and Element Cycling Functions of Hydrothermarchaeota in Hydrothermal Sediment.</title>
        <authorList>
            <person name="Zhou Z."/>
            <person name="Liu Y."/>
            <person name="Xu W."/>
            <person name="Pan J."/>
            <person name="Luo Z.H."/>
            <person name="Li M."/>
        </authorList>
    </citation>
    <scope>NUCLEOTIDE SEQUENCE [LARGE SCALE GENOMIC DNA]</scope>
    <source>
        <strain evidence="7">SpSt-780</strain>
    </source>
</reference>
<accession>A0A7C4U757</accession>
<dbReference type="GO" id="GO:0016491">
    <property type="term" value="F:oxidoreductase activity"/>
    <property type="evidence" value="ECO:0007669"/>
    <property type="project" value="UniProtKB-KW"/>
</dbReference>
<evidence type="ECO:0000256" key="1">
    <source>
        <dbReference type="ARBA" id="ARBA00022485"/>
    </source>
</evidence>
<organism evidence="7">
    <name type="scientific">candidate division WOR-3 bacterium</name>
    <dbReference type="NCBI Taxonomy" id="2052148"/>
    <lineage>
        <taxon>Bacteria</taxon>
        <taxon>Bacteria division WOR-3</taxon>
    </lineage>
</organism>
<evidence type="ECO:0000259" key="6">
    <source>
        <dbReference type="PROSITE" id="PS51379"/>
    </source>
</evidence>
<evidence type="ECO:0000256" key="4">
    <source>
        <dbReference type="ARBA" id="ARBA00023004"/>
    </source>
</evidence>
<keyword evidence="3" id="KW-0560">Oxidoreductase</keyword>
<dbReference type="PROSITE" id="PS51379">
    <property type="entry name" value="4FE4S_FER_2"/>
    <property type="match status" value="1"/>
</dbReference>
<dbReference type="GO" id="GO:0005886">
    <property type="term" value="C:plasma membrane"/>
    <property type="evidence" value="ECO:0007669"/>
    <property type="project" value="TreeGrafter"/>
</dbReference>
<evidence type="ECO:0000256" key="3">
    <source>
        <dbReference type="ARBA" id="ARBA00023002"/>
    </source>
</evidence>
<sequence>MELKIKDKDIRNEIVKKIEELSNTNVFRCYQCGKCSAGCPSSPFMDILPNQVMMLLQEGKIEYILGKNTHWICASCFTCSARCPKDIDIAAVMEAIRVVETRNKKDYISIYEIKEEERKGVPPIAFVSAMRKLSS</sequence>
<dbReference type="AlphaFoldDB" id="A0A7C4U757"/>
<dbReference type="Gene3D" id="1.10.1060.10">
    <property type="entry name" value="Alpha-helical ferredoxin"/>
    <property type="match status" value="1"/>
</dbReference>
<dbReference type="SUPFAM" id="SSF46548">
    <property type="entry name" value="alpha-helical ferredoxin"/>
    <property type="match status" value="1"/>
</dbReference>
<dbReference type="Pfam" id="PF13187">
    <property type="entry name" value="Fer4_9"/>
    <property type="match status" value="1"/>
</dbReference>
<dbReference type="InterPro" id="IPR009051">
    <property type="entry name" value="Helical_ferredxn"/>
</dbReference>
<dbReference type="InterPro" id="IPR051460">
    <property type="entry name" value="HdrC_iron-sulfur_subunit"/>
</dbReference>
<keyword evidence="2" id="KW-0479">Metal-binding</keyword>
<dbReference type="EMBL" id="DTHG01000056">
    <property type="protein sequence ID" value="HGW91793.1"/>
    <property type="molecule type" value="Genomic_DNA"/>
</dbReference>
<keyword evidence="4" id="KW-0408">Iron</keyword>
<proteinExistence type="predicted"/>
<keyword evidence="1" id="KW-0004">4Fe-4S</keyword>
<dbReference type="PANTHER" id="PTHR43255:SF1">
    <property type="entry name" value="IRON-SULFUR-BINDING OXIDOREDUCTASE FADF-RELATED"/>
    <property type="match status" value="1"/>
</dbReference>
<dbReference type="PROSITE" id="PS00198">
    <property type="entry name" value="4FE4S_FER_1"/>
    <property type="match status" value="2"/>
</dbReference>
<gene>
    <name evidence="7" type="ORF">ENV67_04545</name>
</gene>
<dbReference type="PANTHER" id="PTHR43255">
    <property type="entry name" value="IRON-SULFUR-BINDING OXIDOREDUCTASE FADF-RELATED-RELATED"/>
    <property type="match status" value="1"/>
</dbReference>
<keyword evidence="5" id="KW-0411">Iron-sulfur</keyword>
<comment type="caution">
    <text evidence="7">The sequence shown here is derived from an EMBL/GenBank/DDBJ whole genome shotgun (WGS) entry which is preliminary data.</text>
</comment>
<dbReference type="GO" id="GO:0046872">
    <property type="term" value="F:metal ion binding"/>
    <property type="evidence" value="ECO:0007669"/>
    <property type="project" value="UniProtKB-KW"/>
</dbReference>